<feature type="region of interest" description="Disordered" evidence="2">
    <location>
        <begin position="381"/>
        <end position="401"/>
    </location>
</feature>
<reference evidence="4 5" key="1">
    <citation type="submission" date="2021-06" db="EMBL/GenBank/DDBJ databases">
        <title>Chromosome-level genome assembly of the red-tail catfish (Hemibagrus wyckioides).</title>
        <authorList>
            <person name="Shao F."/>
        </authorList>
    </citation>
    <scope>NUCLEOTIDE SEQUENCE [LARGE SCALE GENOMIC DNA]</scope>
    <source>
        <strain evidence="4">EC202008001</strain>
        <tissue evidence="4">Blood</tissue>
    </source>
</reference>
<feature type="compositionally biased region" description="Basic and acidic residues" evidence="2">
    <location>
        <begin position="494"/>
        <end position="505"/>
    </location>
</feature>
<feature type="compositionally biased region" description="Basic residues" evidence="2">
    <location>
        <begin position="415"/>
        <end position="424"/>
    </location>
</feature>
<feature type="domain" description="Scaffolding anchor of CK1" evidence="3">
    <location>
        <begin position="17"/>
        <end position="288"/>
    </location>
</feature>
<comment type="caution">
    <text evidence="4">The sequence shown here is derived from an EMBL/GenBank/DDBJ whole genome shotgun (WGS) entry which is preliminary data.</text>
</comment>
<dbReference type="InterPro" id="IPR012461">
    <property type="entry name" value="SACK1"/>
</dbReference>
<protein>
    <recommendedName>
        <fullName evidence="3">Scaffolding anchor of CK1 domain-containing protein</fullName>
    </recommendedName>
</protein>
<dbReference type="SUPFAM" id="SSF56024">
    <property type="entry name" value="Phospholipase D/nuclease"/>
    <property type="match status" value="1"/>
</dbReference>
<accession>A0A9D3NQU8</accession>
<dbReference type="GO" id="GO:0019901">
    <property type="term" value="F:protein kinase binding"/>
    <property type="evidence" value="ECO:0007669"/>
    <property type="project" value="TreeGrafter"/>
</dbReference>
<dbReference type="EMBL" id="JAHKSW010000011">
    <property type="protein sequence ID" value="KAG7326859.1"/>
    <property type="molecule type" value="Genomic_DNA"/>
</dbReference>
<dbReference type="GO" id="GO:0007165">
    <property type="term" value="P:signal transduction"/>
    <property type="evidence" value="ECO:0007669"/>
    <property type="project" value="TreeGrafter"/>
</dbReference>
<dbReference type="AlphaFoldDB" id="A0A9D3NQU8"/>
<dbReference type="Pfam" id="PF07894">
    <property type="entry name" value="SACK1"/>
    <property type="match status" value="1"/>
</dbReference>
<dbReference type="PANTHER" id="PTHR16181">
    <property type="entry name" value="PROTEIN FAM83A-RELATED"/>
    <property type="match status" value="1"/>
</dbReference>
<evidence type="ECO:0000256" key="2">
    <source>
        <dbReference type="SAM" id="MobiDB-lite"/>
    </source>
</evidence>
<dbReference type="OrthoDB" id="6103632at2759"/>
<gene>
    <name evidence="4" type="ORF">KOW79_010260</name>
</gene>
<name>A0A9D3NQU8_9TELE</name>
<feature type="compositionally biased region" description="Polar residues" evidence="2">
    <location>
        <begin position="443"/>
        <end position="453"/>
    </location>
</feature>
<feature type="compositionally biased region" description="Acidic residues" evidence="2">
    <location>
        <begin position="454"/>
        <end position="463"/>
    </location>
</feature>
<proteinExistence type="inferred from homology"/>
<feature type="region of interest" description="Disordered" evidence="2">
    <location>
        <begin position="76"/>
        <end position="96"/>
    </location>
</feature>
<sequence length="505" mass="57015">MAESQLQCMEDGRIGETIPESRPEFYYSETHRTALEELLRNGEGAFKTLLQKDNAKDFLSPPEVHVIQNTVEEYSTQEDNNAAATASKHAGDSTSLRSTYWPEVSDTETPLLDIGWPQAFFFKGVPRVLVFAHPPKDNGPHIKEVVRRLIQEAHKVVAIVMDLLTDLQILQDLLDAASRRNVSVYIILDSKGAPHFINMCNRLEVSPKQFQNIRTRMLRGVGLDLSYGRIPGSLNNKYMLIDGDKVMFGSYSFSWSSSRMDRNMITIMSGQIVDFFDRDFRELYAISRELKLFKEFKISKPSKALSTRMTVATRPALPATSRFQVSLGDKGTLKVPAHKYYNPKYELAFGRLPEDISRQDLMNKMEESLKRYAAEGNPVDEDNEIQETHTPHSSLSSKKGAKLICVPSKKKKRFSFLRKSKQKGAGKIEEEKEVEGEPGPGPSTTTKLTSTLEDITELPEEPTAETQTSEKTKSKKKKKKKRTSSQSEDQGSEIQKDSKKSCVIS</sequence>
<evidence type="ECO:0000259" key="3">
    <source>
        <dbReference type="Pfam" id="PF07894"/>
    </source>
</evidence>
<keyword evidence="5" id="KW-1185">Reference proteome</keyword>
<evidence type="ECO:0000313" key="4">
    <source>
        <dbReference type="EMBL" id="KAG7326859.1"/>
    </source>
</evidence>
<organism evidence="4 5">
    <name type="scientific">Hemibagrus wyckioides</name>
    <dbReference type="NCBI Taxonomy" id="337641"/>
    <lineage>
        <taxon>Eukaryota</taxon>
        <taxon>Metazoa</taxon>
        <taxon>Chordata</taxon>
        <taxon>Craniata</taxon>
        <taxon>Vertebrata</taxon>
        <taxon>Euteleostomi</taxon>
        <taxon>Actinopterygii</taxon>
        <taxon>Neopterygii</taxon>
        <taxon>Teleostei</taxon>
        <taxon>Ostariophysi</taxon>
        <taxon>Siluriformes</taxon>
        <taxon>Bagridae</taxon>
        <taxon>Hemibagrus</taxon>
    </lineage>
</organism>
<evidence type="ECO:0000256" key="1">
    <source>
        <dbReference type="ARBA" id="ARBA00006937"/>
    </source>
</evidence>
<feature type="region of interest" description="Disordered" evidence="2">
    <location>
        <begin position="415"/>
        <end position="505"/>
    </location>
</feature>
<dbReference type="Gene3D" id="3.30.870.10">
    <property type="entry name" value="Endonuclease Chain A"/>
    <property type="match status" value="1"/>
</dbReference>
<evidence type="ECO:0000313" key="5">
    <source>
        <dbReference type="Proteomes" id="UP000824219"/>
    </source>
</evidence>
<dbReference type="PANTHER" id="PTHR16181:SF17">
    <property type="entry name" value="FAMILY WITH SEQUENCE SIMILARITY 83 MEMBER FB"/>
    <property type="match status" value="1"/>
</dbReference>
<dbReference type="InterPro" id="IPR050944">
    <property type="entry name" value="FAM83"/>
</dbReference>
<comment type="similarity">
    <text evidence="1">Belongs to the FAM83 family.</text>
</comment>
<feature type="compositionally biased region" description="Basic residues" evidence="2">
    <location>
        <begin position="473"/>
        <end position="483"/>
    </location>
</feature>
<dbReference type="Proteomes" id="UP000824219">
    <property type="component" value="Linkage Group LG11"/>
</dbReference>